<feature type="domain" description="ABC1 atypical kinase-like" evidence="2">
    <location>
        <begin position="157"/>
        <end position="410"/>
    </location>
</feature>
<dbReference type="SUPFAM" id="SSF56112">
    <property type="entry name" value="Protein kinase-like (PK-like)"/>
    <property type="match status" value="1"/>
</dbReference>
<dbReference type="GO" id="GO:0055088">
    <property type="term" value="P:lipid homeostasis"/>
    <property type="evidence" value="ECO:0007669"/>
    <property type="project" value="EnsemblFungi"/>
</dbReference>
<dbReference type="AlphaFoldDB" id="G8BPU9"/>
<keyword evidence="4" id="KW-1185">Reference proteome</keyword>
<dbReference type="PANTHER" id="PTHR43173:SF19">
    <property type="entry name" value="AARF DOMAIN-CONTAINING PROTEIN KINASE 1"/>
    <property type="match status" value="1"/>
</dbReference>
<dbReference type="OrthoDB" id="427480at2759"/>
<name>G8BPU9_TETPH</name>
<dbReference type="InterPro" id="IPR004147">
    <property type="entry name" value="ABC1_dom"/>
</dbReference>
<comment type="similarity">
    <text evidence="1">Belongs to the protein kinase superfamily. ADCK protein kinase family.</text>
</comment>
<dbReference type="KEGG" id="tpf:TPHA_0B03600"/>
<dbReference type="HOGENOM" id="CLU_006533_2_5_1"/>
<dbReference type="InterPro" id="IPR011009">
    <property type="entry name" value="Kinase-like_dom_sf"/>
</dbReference>
<evidence type="ECO:0000313" key="3">
    <source>
        <dbReference type="EMBL" id="CCE62030.1"/>
    </source>
</evidence>
<dbReference type="STRING" id="1071381.G8BPU9"/>
<sequence length="571" mass="65991">MVFKLNNSLLFTAKRVINLNSKRLSSDATTRPATIKRLRLSKTQIAFGLATSVGIIEYNTNDTFHAFVRHVGLTTKRSGIVAQATVRCFYDYRKTLNNKYETQEEYYNALDACHLRCALITLDALRQNGGIYIKLGQHISAMTYLLPPQWTDTMIPLQDHCPKSTIEEIDNMFKHDLKMGIDEIFSEFNPEPIGVASLAQVHTATLNDTNDRVAVKCQHPSLKEFIPLDIMLTQLVFNLLDVFFPEYPLTWLGDELQTSIYVEINFEKEAKNAIDTQNYFAKYKKQTALRIPNVISAHKRILIMEYITGRRLDDLQYLDENNISRAEVSSCLSHIFNNMIFTPNVGIHCDPHGGNLAIRACKYGSSSNPHNFEIILYDHGLYRHPTTEMRRDYAKFWLALFDQDQDKMKFYAKRFAHINDKQFPLFAAAITGRSIDTALNYDISSSRSKNEIDVMSKGILKGNFLTNLMSILATIPRIVLLILKTNDLTRHLDECLQNPLGPERTFLIMTQYCSKTVYDEDCEEINKLNIRWSWSWTLSHILAWLNYEKRVKKLVLYDIALWWKQNIMTML</sequence>
<dbReference type="GO" id="GO:0005743">
    <property type="term" value="C:mitochondrial inner membrane"/>
    <property type="evidence" value="ECO:0007669"/>
    <property type="project" value="EnsemblFungi"/>
</dbReference>
<dbReference type="OMA" id="MPRMVLL"/>
<accession>G8BPU9</accession>
<dbReference type="GO" id="GO:0007005">
    <property type="term" value="P:mitochondrion organization"/>
    <property type="evidence" value="ECO:0007669"/>
    <property type="project" value="EnsemblFungi"/>
</dbReference>
<dbReference type="EMBL" id="HE612857">
    <property type="protein sequence ID" value="CCE62030.1"/>
    <property type="molecule type" value="Genomic_DNA"/>
</dbReference>
<dbReference type="CDD" id="cd13969">
    <property type="entry name" value="ADCK1-like"/>
    <property type="match status" value="1"/>
</dbReference>
<protein>
    <recommendedName>
        <fullName evidence="2">ABC1 atypical kinase-like domain-containing protein</fullName>
    </recommendedName>
</protein>
<dbReference type="Pfam" id="PF03109">
    <property type="entry name" value="ABC1"/>
    <property type="match status" value="1"/>
</dbReference>
<gene>
    <name evidence="3" type="primary">TPHA0B03600</name>
    <name evidence="3" type="ordered locus">TPHA_0B03600</name>
</gene>
<reference evidence="3 4" key="1">
    <citation type="journal article" date="2011" name="Proc. Natl. Acad. Sci. U.S.A.">
        <title>Evolutionary erosion of yeast sex chromosomes by mating-type switching accidents.</title>
        <authorList>
            <person name="Gordon J.L."/>
            <person name="Armisen D."/>
            <person name="Proux-Wera E."/>
            <person name="Oheigeartaigh S.S."/>
            <person name="Byrne K.P."/>
            <person name="Wolfe K.H."/>
        </authorList>
    </citation>
    <scope>NUCLEOTIDE SEQUENCE [LARGE SCALE GENOMIC DNA]</scope>
    <source>
        <strain evidence="4">ATCC 24235 / CBS 4417 / NBRC 1672 / NRRL Y-8282 / UCD 70-5</strain>
    </source>
</reference>
<evidence type="ECO:0000256" key="1">
    <source>
        <dbReference type="ARBA" id="ARBA00009670"/>
    </source>
</evidence>
<dbReference type="RefSeq" id="XP_003684464.1">
    <property type="nucleotide sequence ID" value="XM_003684416.1"/>
</dbReference>
<dbReference type="eggNOG" id="KOG1235">
    <property type="taxonomic scope" value="Eukaryota"/>
</dbReference>
<dbReference type="Proteomes" id="UP000005666">
    <property type="component" value="Chromosome 2"/>
</dbReference>
<dbReference type="InterPro" id="IPR051130">
    <property type="entry name" value="Mito_struct-func_regulator"/>
</dbReference>
<evidence type="ECO:0000259" key="2">
    <source>
        <dbReference type="Pfam" id="PF03109"/>
    </source>
</evidence>
<organism evidence="3 4">
    <name type="scientific">Tetrapisispora phaffii (strain ATCC 24235 / CBS 4417 / NBRC 1672 / NRRL Y-8282 / UCD 70-5)</name>
    <name type="common">Yeast</name>
    <name type="synonym">Fabospora phaffii</name>
    <dbReference type="NCBI Taxonomy" id="1071381"/>
    <lineage>
        <taxon>Eukaryota</taxon>
        <taxon>Fungi</taxon>
        <taxon>Dikarya</taxon>
        <taxon>Ascomycota</taxon>
        <taxon>Saccharomycotina</taxon>
        <taxon>Saccharomycetes</taxon>
        <taxon>Saccharomycetales</taxon>
        <taxon>Saccharomycetaceae</taxon>
        <taxon>Tetrapisispora</taxon>
    </lineage>
</organism>
<evidence type="ECO:0000313" key="4">
    <source>
        <dbReference type="Proteomes" id="UP000005666"/>
    </source>
</evidence>
<dbReference type="PANTHER" id="PTHR43173">
    <property type="entry name" value="ABC1 FAMILY PROTEIN"/>
    <property type="match status" value="1"/>
</dbReference>
<proteinExistence type="inferred from homology"/>
<dbReference type="InterPro" id="IPR045307">
    <property type="entry name" value="ADCK1_dom"/>
</dbReference>
<dbReference type="GeneID" id="11535104"/>